<dbReference type="CDD" id="cd06899">
    <property type="entry name" value="lectin_legume_LecRK_Arcelin_ConA"/>
    <property type="match status" value="1"/>
</dbReference>
<dbReference type="EMBL" id="QZWG01000010">
    <property type="protein sequence ID" value="RZB86684.1"/>
    <property type="molecule type" value="Genomic_DNA"/>
</dbReference>
<dbReference type="InterPro" id="IPR013320">
    <property type="entry name" value="ConA-like_dom_sf"/>
</dbReference>
<dbReference type="PANTHER" id="PTHR32401">
    <property type="entry name" value="CONCANAVALIN A-LIKE LECTIN FAMILY PROTEIN"/>
    <property type="match status" value="1"/>
</dbReference>
<keyword evidence="6" id="KW-1185">Reference proteome</keyword>
<dbReference type="InterPro" id="IPR001220">
    <property type="entry name" value="Legume_lectin_dom"/>
</dbReference>
<dbReference type="Pfam" id="PF00139">
    <property type="entry name" value="Lectin_legB"/>
    <property type="match status" value="1"/>
</dbReference>
<dbReference type="Gene3D" id="2.60.120.200">
    <property type="match status" value="1"/>
</dbReference>
<proteinExistence type="inferred from homology"/>
<dbReference type="SUPFAM" id="SSF49899">
    <property type="entry name" value="Concanavalin A-like lectins/glucanases"/>
    <property type="match status" value="1"/>
</dbReference>
<comment type="similarity">
    <text evidence="1">Belongs to the leguminous lectin family.</text>
</comment>
<evidence type="ECO:0000313" key="5">
    <source>
        <dbReference type="EMBL" id="RZB86684.1"/>
    </source>
</evidence>
<dbReference type="InterPro" id="IPR000985">
    <property type="entry name" value="Lectin_LegA_CS"/>
</dbReference>
<feature type="chain" id="PRO_5019236064" evidence="3">
    <location>
        <begin position="27"/>
        <end position="280"/>
    </location>
</feature>
<dbReference type="PANTHER" id="PTHR32401:SF45">
    <property type="entry name" value="LECTIN"/>
    <property type="match status" value="1"/>
</dbReference>
<organism evidence="5 6">
    <name type="scientific">Glycine soja</name>
    <name type="common">Wild soybean</name>
    <dbReference type="NCBI Taxonomy" id="3848"/>
    <lineage>
        <taxon>Eukaryota</taxon>
        <taxon>Viridiplantae</taxon>
        <taxon>Streptophyta</taxon>
        <taxon>Embryophyta</taxon>
        <taxon>Tracheophyta</taxon>
        <taxon>Spermatophyta</taxon>
        <taxon>Magnoliopsida</taxon>
        <taxon>eudicotyledons</taxon>
        <taxon>Gunneridae</taxon>
        <taxon>Pentapetalae</taxon>
        <taxon>rosids</taxon>
        <taxon>fabids</taxon>
        <taxon>Fabales</taxon>
        <taxon>Fabaceae</taxon>
        <taxon>Papilionoideae</taxon>
        <taxon>50 kb inversion clade</taxon>
        <taxon>NPAAA clade</taxon>
        <taxon>indigoferoid/millettioid clade</taxon>
        <taxon>Phaseoleae</taxon>
        <taxon>Glycine</taxon>
        <taxon>Glycine subgen. Soja</taxon>
    </lineage>
</organism>
<comment type="caution">
    <text evidence="5">The sequence shown here is derived from an EMBL/GenBank/DDBJ whole genome shotgun (WGS) entry which is preliminary data.</text>
</comment>
<feature type="domain" description="Legume lectin" evidence="4">
    <location>
        <begin position="30"/>
        <end position="263"/>
    </location>
</feature>
<accession>A0A445IKW8</accession>
<keyword evidence="3" id="KW-0732">Signal</keyword>
<dbReference type="PROSITE" id="PS00308">
    <property type="entry name" value="LECTIN_LEGUME_ALPHA"/>
    <property type="match status" value="1"/>
</dbReference>
<dbReference type="PIRSF" id="PIRSF002690">
    <property type="entry name" value="L-type_lectin_plant"/>
    <property type="match status" value="1"/>
</dbReference>
<dbReference type="AlphaFoldDB" id="A0A445IKW8"/>
<dbReference type="Proteomes" id="UP000289340">
    <property type="component" value="Chromosome 10"/>
</dbReference>
<protein>
    <submittedName>
        <fullName evidence="5">Leucoagglutinating phytohemagglutinin</fullName>
    </submittedName>
</protein>
<dbReference type="InterPro" id="IPR019825">
    <property type="entry name" value="Lectin_legB_Mn/Ca_BS"/>
</dbReference>
<gene>
    <name evidence="5" type="ORF">D0Y65_026667</name>
</gene>
<evidence type="ECO:0000313" key="6">
    <source>
        <dbReference type="Proteomes" id="UP000289340"/>
    </source>
</evidence>
<keyword evidence="2" id="KW-0430">Lectin</keyword>
<dbReference type="InterPro" id="IPR016363">
    <property type="entry name" value="L-lectin"/>
</dbReference>
<dbReference type="PROSITE" id="PS00307">
    <property type="entry name" value="LECTIN_LEGUME_BETA"/>
    <property type="match status" value="1"/>
</dbReference>
<dbReference type="Gramene" id="XM_028328127.1">
    <property type="protein sequence ID" value="XP_028183928.1"/>
    <property type="gene ID" value="LOC114370734"/>
</dbReference>
<sequence length="280" mass="30228">MATSNFSIVLSLSLALFLMLLTKANSTNTVSFTTSKFSPRQQNLILQGDAAISPSGVLRLTKVDSYGVPTSRSLGRALYAAPIQIWDSETGKVASWATSFKFNVFSPDKTADGLAFFLAPVGSKPQYKAGFLGLFNSDSKNMSLQTVAVEFDTYYNQKWDPASRHIGIDVNSIKSVKTAPWGFANGQVAQILITYNADTSLLVASLVHPSRKTSYILSETVSLKSNLPEWVNVGFSATTGANKGFAETHDVFSWSFASKLSDGSTSDTLDLASFLLNEAI</sequence>
<evidence type="ECO:0000256" key="3">
    <source>
        <dbReference type="SAM" id="SignalP"/>
    </source>
</evidence>
<dbReference type="GO" id="GO:0030246">
    <property type="term" value="F:carbohydrate binding"/>
    <property type="evidence" value="ECO:0007669"/>
    <property type="project" value="UniProtKB-KW"/>
</dbReference>
<dbReference type="InterPro" id="IPR050258">
    <property type="entry name" value="Leguminous_Lectin"/>
</dbReference>
<evidence type="ECO:0000256" key="1">
    <source>
        <dbReference type="ARBA" id="ARBA00007606"/>
    </source>
</evidence>
<evidence type="ECO:0000256" key="2">
    <source>
        <dbReference type="ARBA" id="ARBA00022734"/>
    </source>
</evidence>
<reference evidence="5 6" key="1">
    <citation type="submission" date="2018-09" db="EMBL/GenBank/DDBJ databases">
        <title>A high-quality reference genome of wild soybean provides a powerful tool to mine soybean genomes.</title>
        <authorList>
            <person name="Xie M."/>
            <person name="Chung C.Y.L."/>
            <person name="Li M.-W."/>
            <person name="Wong F.-L."/>
            <person name="Chan T.-F."/>
            <person name="Lam H.-M."/>
        </authorList>
    </citation>
    <scope>NUCLEOTIDE SEQUENCE [LARGE SCALE GENOMIC DNA]</scope>
    <source>
        <strain evidence="6">cv. W05</strain>
        <tissue evidence="5">Hypocotyl of etiolated seedlings</tissue>
    </source>
</reference>
<evidence type="ECO:0000259" key="4">
    <source>
        <dbReference type="Pfam" id="PF00139"/>
    </source>
</evidence>
<name>A0A445IKW8_GLYSO</name>
<feature type="signal peptide" evidence="3">
    <location>
        <begin position="1"/>
        <end position="26"/>
    </location>
</feature>